<comment type="caution">
    <text evidence="3">The sequence shown here is derived from an EMBL/GenBank/DDBJ whole genome shotgun (WGS) entry which is preliminary data.</text>
</comment>
<keyword evidence="2" id="KW-1133">Transmembrane helix</keyword>
<reference evidence="3 4" key="1">
    <citation type="submission" date="2016-10" db="EMBL/GenBank/DDBJ databases">
        <title>Genome sequence of the ascomycete fungus Penicillium subrubescens.</title>
        <authorList>
            <person name="De Vries R.P."/>
            <person name="Peng M."/>
            <person name="Dilokpimol A."/>
            <person name="Hilden K."/>
            <person name="Makela M.R."/>
            <person name="Grigoriev I."/>
            <person name="Riley R."/>
            <person name="Granchi Z."/>
        </authorList>
    </citation>
    <scope>NUCLEOTIDE SEQUENCE [LARGE SCALE GENOMIC DNA]</scope>
    <source>
        <strain evidence="3 4">CBS 132785</strain>
    </source>
</reference>
<keyword evidence="4" id="KW-1185">Reference proteome</keyword>
<keyword evidence="2" id="KW-0472">Membrane</keyword>
<dbReference type="AlphaFoldDB" id="A0A1Q5T8M6"/>
<dbReference type="STRING" id="1316194.A0A1Q5T8M6"/>
<accession>A0A1Q5T8M6</accession>
<feature type="region of interest" description="Disordered" evidence="1">
    <location>
        <begin position="1"/>
        <end position="134"/>
    </location>
</feature>
<protein>
    <submittedName>
        <fullName evidence="3">Uncharacterized protein</fullName>
    </submittedName>
</protein>
<evidence type="ECO:0000313" key="3">
    <source>
        <dbReference type="EMBL" id="OKO96550.1"/>
    </source>
</evidence>
<keyword evidence="2" id="KW-0812">Transmembrane</keyword>
<feature type="transmembrane region" description="Helical" evidence="2">
    <location>
        <begin position="153"/>
        <end position="174"/>
    </location>
</feature>
<gene>
    <name evidence="3" type="ORF">PENSUB_10725</name>
</gene>
<evidence type="ECO:0000313" key="4">
    <source>
        <dbReference type="Proteomes" id="UP000186955"/>
    </source>
</evidence>
<feature type="transmembrane region" description="Helical" evidence="2">
    <location>
        <begin position="259"/>
        <end position="280"/>
    </location>
</feature>
<organism evidence="3 4">
    <name type="scientific">Penicillium subrubescens</name>
    <dbReference type="NCBI Taxonomy" id="1316194"/>
    <lineage>
        <taxon>Eukaryota</taxon>
        <taxon>Fungi</taxon>
        <taxon>Dikarya</taxon>
        <taxon>Ascomycota</taxon>
        <taxon>Pezizomycotina</taxon>
        <taxon>Eurotiomycetes</taxon>
        <taxon>Eurotiomycetidae</taxon>
        <taxon>Eurotiales</taxon>
        <taxon>Aspergillaceae</taxon>
        <taxon>Penicillium</taxon>
    </lineage>
</organism>
<sequence>MRPPEMSYSPAYHQGQDPLGAAARNSIIAPLPDRSLGPPDSSYPAAWRPSVDGTPYEGSPRSSGPRRSLAQSPEASRRSSRVDNESPVTRVVVSGGVIHKEEHSRGSWADQPSLMSADHSGTPRTQKRGGPVDIPAVDSQDALLMIFRLSVPVPMYSFGACLYTFFALIFALLISPLRLCPPTPYLRNTSFKSQLCDLLSPALHIHERLVRMRPPSSHRSSSTQWIHSEIDSDHPSALAETNRYYTIGMSILVLTLSPFFSIAILLFAWTAAFFWVFTMVMGNPDGTERKDDGRAAVLGVCKWWQTWLGKARKLS</sequence>
<proteinExistence type="predicted"/>
<dbReference type="EMBL" id="MNBE01000698">
    <property type="protein sequence ID" value="OKO96550.1"/>
    <property type="molecule type" value="Genomic_DNA"/>
</dbReference>
<dbReference type="Proteomes" id="UP000186955">
    <property type="component" value="Unassembled WGS sequence"/>
</dbReference>
<evidence type="ECO:0000256" key="1">
    <source>
        <dbReference type="SAM" id="MobiDB-lite"/>
    </source>
</evidence>
<feature type="compositionally biased region" description="Low complexity" evidence="1">
    <location>
        <begin position="58"/>
        <end position="68"/>
    </location>
</feature>
<name>A0A1Q5T8M6_9EURO</name>
<evidence type="ECO:0000256" key="2">
    <source>
        <dbReference type="SAM" id="Phobius"/>
    </source>
</evidence>
<dbReference type="OrthoDB" id="5420214at2759"/>
<feature type="compositionally biased region" description="Basic and acidic residues" evidence="1">
    <location>
        <begin position="75"/>
        <end position="84"/>
    </location>
</feature>